<organism evidence="2 3">
    <name type="scientific">Hypsizygus marmoreus</name>
    <name type="common">White beech mushroom</name>
    <name type="synonym">Agaricus marmoreus</name>
    <dbReference type="NCBI Taxonomy" id="39966"/>
    <lineage>
        <taxon>Eukaryota</taxon>
        <taxon>Fungi</taxon>
        <taxon>Dikarya</taxon>
        <taxon>Basidiomycota</taxon>
        <taxon>Agaricomycotina</taxon>
        <taxon>Agaricomycetes</taxon>
        <taxon>Agaricomycetidae</taxon>
        <taxon>Agaricales</taxon>
        <taxon>Tricholomatineae</taxon>
        <taxon>Lyophyllaceae</taxon>
        <taxon>Hypsizygus</taxon>
    </lineage>
</organism>
<feature type="region of interest" description="Disordered" evidence="1">
    <location>
        <begin position="1"/>
        <end position="28"/>
    </location>
</feature>
<dbReference type="OrthoDB" id="3067340at2759"/>
<accession>A0A369K478</accession>
<dbReference type="Proteomes" id="UP000076154">
    <property type="component" value="Unassembled WGS sequence"/>
</dbReference>
<dbReference type="EMBL" id="LUEZ02000010">
    <property type="protein sequence ID" value="RDB28728.1"/>
    <property type="molecule type" value="Genomic_DNA"/>
</dbReference>
<gene>
    <name evidence="2" type="ORF">Hypma_015017</name>
</gene>
<keyword evidence="3" id="KW-1185">Reference proteome</keyword>
<proteinExistence type="predicted"/>
<name>A0A369K478_HYPMA</name>
<reference evidence="2" key="1">
    <citation type="submission" date="2018-04" db="EMBL/GenBank/DDBJ databases">
        <title>Whole genome sequencing of Hypsizygus marmoreus.</title>
        <authorList>
            <person name="Choi I.-G."/>
            <person name="Min B."/>
            <person name="Kim J.-G."/>
            <person name="Kim S."/>
            <person name="Oh Y.-L."/>
            <person name="Kong W.-S."/>
            <person name="Park H."/>
            <person name="Jeong J."/>
            <person name="Song E.-S."/>
        </authorList>
    </citation>
    <scope>NUCLEOTIDE SEQUENCE [LARGE SCALE GENOMIC DNA]</scope>
    <source>
        <strain evidence="2">51987-8</strain>
    </source>
</reference>
<feature type="region of interest" description="Disordered" evidence="1">
    <location>
        <begin position="244"/>
        <end position="266"/>
    </location>
</feature>
<comment type="caution">
    <text evidence="2">The sequence shown here is derived from an EMBL/GenBank/DDBJ whole genome shotgun (WGS) entry which is preliminary data.</text>
</comment>
<protein>
    <submittedName>
        <fullName evidence="2">Uncharacterized protein</fullName>
    </submittedName>
</protein>
<evidence type="ECO:0000256" key="1">
    <source>
        <dbReference type="SAM" id="MobiDB-lite"/>
    </source>
</evidence>
<evidence type="ECO:0000313" key="3">
    <source>
        <dbReference type="Proteomes" id="UP000076154"/>
    </source>
</evidence>
<sequence length="358" mass="40258">MNLPGSLPPSEALSAMRPRGPRPLPHLSRAGHNVRDFLLSNDIRRTVFSIIASFGIDPPPFLNLLHATDAVISGSAVLLIFFKDAFTPGDLDVYIPLGNYNHFASTLCSEFHFTPSPETHNNYDSHSRGWQAHWFVREGKTVNIIAVGGASALPPIFEFHSTIAMNFISYHGVYCAYPSLTLLSRGLFSVNPLDISSTTMQAWMSKCSLKSPITAYSTHDLISLRSSLRNVMFHLHFNAPLTPHSMTSANPSTRTPSIDPTIAPRSQPTWHFHTRERRRSYTNTTPKDARICWEHDHVRWTSVHLLYCIPPRPPNGSLAERDNRLHLHRPRAYYHPKGQQVKDVEAQCHVNTAKGKTD</sequence>
<dbReference type="AlphaFoldDB" id="A0A369K478"/>
<dbReference type="InParanoid" id="A0A369K478"/>
<evidence type="ECO:0000313" key="2">
    <source>
        <dbReference type="EMBL" id="RDB28728.1"/>
    </source>
</evidence>